<feature type="compositionally biased region" description="Basic and acidic residues" evidence="2">
    <location>
        <begin position="762"/>
        <end position="788"/>
    </location>
</feature>
<dbReference type="Proteomes" id="UP000694888">
    <property type="component" value="Unplaced"/>
</dbReference>
<evidence type="ECO:0000259" key="3">
    <source>
        <dbReference type="PROSITE" id="PS50078"/>
    </source>
</evidence>
<proteinExistence type="predicted"/>
<evidence type="ECO:0000313" key="7">
    <source>
        <dbReference type="RefSeq" id="XP_005091487.1"/>
    </source>
</evidence>
<feature type="domain" description="Cryptic POLO box 2 (CPB2)" evidence="5">
    <location>
        <begin position="118"/>
        <end position="231"/>
    </location>
</feature>
<feature type="compositionally biased region" description="Polar residues" evidence="2">
    <location>
        <begin position="789"/>
        <end position="801"/>
    </location>
</feature>
<evidence type="ECO:0000259" key="5">
    <source>
        <dbReference type="PROSITE" id="PS51985"/>
    </source>
</evidence>
<dbReference type="PROSITE" id="PS50078">
    <property type="entry name" value="POLO_BOX"/>
    <property type="match status" value="1"/>
</dbReference>
<feature type="domain" description="Cryptic POLO box 1 (CPB1)" evidence="4">
    <location>
        <begin position="2"/>
        <end position="117"/>
    </location>
</feature>
<evidence type="ECO:0000256" key="2">
    <source>
        <dbReference type="SAM" id="MobiDB-lite"/>
    </source>
</evidence>
<keyword evidence="6" id="KW-1185">Reference proteome</keyword>
<dbReference type="PROSITE" id="PS51985">
    <property type="entry name" value="CPB2"/>
    <property type="match status" value="1"/>
</dbReference>
<feature type="compositionally biased region" description="Low complexity" evidence="2">
    <location>
        <begin position="728"/>
        <end position="743"/>
    </location>
</feature>
<reference evidence="7" key="1">
    <citation type="submission" date="2025-08" db="UniProtKB">
        <authorList>
            <consortium name="RefSeq"/>
        </authorList>
    </citation>
    <scope>IDENTIFICATION</scope>
</reference>
<organism evidence="6 7">
    <name type="scientific">Aplysia californica</name>
    <name type="common">California sea hare</name>
    <dbReference type="NCBI Taxonomy" id="6500"/>
    <lineage>
        <taxon>Eukaryota</taxon>
        <taxon>Metazoa</taxon>
        <taxon>Spiralia</taxon>
        <taxon>Lophotrochozoa</taxon>
        <taxon>Mollusca</taxon>
        <taxon>Gastropoda</taxon>
        <taxon>Heterobranchia</taxon>
        <taxon>Euthyneura</taxon>
        <taxon>Tectipleura</taxon>
        <taxon>Aplysiida</taxon>
        <taxon>Aplysioidea</taxon>
        <taxon>Aplysiidae</taxon>
        <taxon>Aplysia</taxon>
    </lineage>
</organism>
<dbReference type="Pfam" id="PF18190">
    <property type="entry name" value="Plk4_PB1"/>
    <property type="match status" value="1"/>
</dbReference>
<dbReference type="InterPro" id="IPR046437">
    <property type="entry name" value="Ser_Thr-PK_POLO_box_1_sf"/>
</dbReference>
<dbReference type="Pfam" id="PF18409">
    <property type="entry name" value="Plk4_PB2"/>
    <property type="match status" value="1"/>
</dbReference>
<dbReference type="Gene3D" id="3.30.1120.120">
    <property type="match status" value="1"/>
</dbReference>
<dbReference type="InterPro" id="IPR033699">
    <property type="entry name" value="POLO_box_Plk4_1"/>
</dbReference>
<feature type="region of interest" description="Disordered" evidence="2">
    <location>
        <begin position="571"/>
        <end position="597"/>
    </location>
</feature>
<feature type="domain" description="POLO box" evidence="3">
    <location>
        <begin position="858"/>
        <end position="935"/>
    </location>
</feature>
<dbReference type="InterPro" id="IPR033698">
    <property type="entry name" value="POLO_box_Plk4_2"/>
</dbReference>
<name>A0ABM0JDZ0_APLCA</name>
<evidence type="ECO:0000313" key="6">
    <source>
        <dbReference type="Proteomes" id="UP000694888"/>
    </source>
</evidence>
<feature type="region of interest" description="Disordered" evidence="2">
    <location>
        <begin position="269"/>
        <end position="300"/>
    </location>
</feature>
<dbReference type="PROSITE" id="PS51984">
    <property type="entry name" value="CPB1"/>
    <property type="match status" value="1"/>
</dbReference>
<sequence>MEALPQCPPINTARLKPFRQRLNKTIMTITDSGHVSMELVGQLSGQCDGPEGVKELFHVSPDGLQIEIYQNPEGVASLDGCPMPNQAHKVYSYPNVSSKHWKKYLHAYKFVDVVKSRTSKVSLVTERARCKLMENSPQADFQANFIDGVNIVLSKSSVIITDKDGSSLTLDADALNSRVCDATREMIDYAKQCQAQCVEIEKSVGVLHSRDSSKEYFPITIGTNSAPFHITTQVAGKELSEPSTSDNTHYSREKSYSVLAPDHHTVQQQNFQHHVPASPSSDGPCHGEDPASVYQSPNNASEFSYTPDPLYLGVDNHNVPEWFCGTHPNEGFEPSGGNTHEVPAQFSEFVDSSCSPSVASHSATNTPQKLNYSTAVLSSDRHDVSAGSGLPSSLMLASGLPLSDMYTAQQMPYNGPISHPDSNRNHFGTFNESIGCGNSCDLFEQPSTVPFTPVCQSIPPVTLSDYSTPKKTQHPHKHLLGYSVDSNKKHYARQQEQLAFSVQALVTPEKVKSVRKNLFPDTLLTQPLRSPVPTTSVHTLDPDLIACRPTPSLELSDCSDGDEFDVNAAQTGATASNDNPPNLFSAHDENSPSLPFSSVRQGSEVMASSDSLSKCFSRNSAYAVQHFQPMEQKIDSLEQVMPGQSNLPESMNESMGSLVSLSNAVAMGHSMQTQKLVSCDIQEVENSLRKCQTPLPCSSPKKRMPVRKVACSSPSKLSSLAEDMSTCSLESLSSSENRDSLISPEQTHHTTAENSCMASPLRLKESRSREFSLTPKIEKISSRPRDNPNHSSSDSGFQSQRKPAVPMSPQKEFVMPSMADRSGLDLYLPTQVRNSLDMSVSSYYSDSPSSTPSSGCDPIRQVFVPYTGWASFYATGAVWILYNDGTQLGVKSTEAAMIYIDQDGSQSKFKNGDPVPEIVKLKLEKLPTVIDLLMKSPAAGST</sequence>
<feature type="compositionally biased region" description="Polar residues" evidence="2">
    <location>
        <begin position="571"/>
        <end position="582"/>
    </location>
</feature>
<dbReference type="Gene3D" id="2.40.50.930">
    <property type="match status" value="1"/>
</dbReference>
<evidence type="ECO:0000256" key="1">
    <source>
        <dbReference type="ARBA" id="ARBA00022843"/>
    </source>
</evidence>
<dbReference type="Gene3D" id="3.30.1120.130">
    <property type="match status" value="1"/>
</dbReference>
<feature type="region of interest" description="Disordered" evidence="2">
    <location>
        <begin position="728"/>
        <end position="808"/>
    </location>
</feature>
<protein>
    <submittedName>
        <fullName evidence="7">Uncharacterized protein LOC101855999</fullName>
    </submittedName>
</protein>
<dbReference type="RefSeq" id="XP_005091487.1">
    <property type="nucleotide sequence ID" value="XM_005091430.2"/>
</dbReference>
<gene>
    <name evidence="7" type="primary">LOC101855999</name>
</gene>
<dbReference type="InterPro" id="IPR047108">
    <property type="entry name" value="Plk4-like_POLO_box_2_sf"/>
</dbReference>
<evidence type="ECO:0000259" key="4">
    <source>
        <dbReference type="PROSITE" id="PS51984"/>
    </source>
</evidence>
<accession>A0ABM0JDZ0</accession>
<keyword evidence="1" id="KW-0832">Ubl conjugation</keyword>
<dbReference type="SUPFAM" id="SSF82615">
    <property type="entry name" value="Polo-box domain"/>
    <property type="match status" value="1"/>
</dbReference>
<dbReference type="GeneID" id="101855999"/>
<dbReference type="InterPro" id="IPR000959">
    <property type="entry name" value="POLO_box_dom"/>
</dbReference>